<dbReference type="PANTHER" id="PTHR21485">
    <property type="entry name" value="HAD SUPERFAMILY MEMBERS CMAS AND KDSC"/>
    <property type="match status" value="1"/>
</dbReference>
<dbReference type="GO" id="GO:0016779">
    <property type="term" value="F:nucleotidyltransferase activity"/>
    <property type="evidence" value="ECO:0007669"/>
    <property type="project" value="UniProtKB-KW"/>
</dbReference>
<dbReference type="Pfam" id="PF02348">
    <property type="entry name" value="CTP_transf_3"/>
    <property type="match status" value="1"/>
</dbReference>
<keyword evidence="2" id="KW-0548">Nucleotidyltransferase</keyword>
<dbReference type="Proteomes" id="UP001595921">
    <property type="component" value="Unassembled WGS sequence"/>
</dbReference>
<keyword evidence="2" id="KW-0808">Transferase</keyword>
<evidence type="ECO:0000313" key="3">
    <source>
        <dbReference type="Proteomes" id="UP001595921"/>
    </source>
</evidence>
<comment type="caution">
    <text evidence="2">The sequence shown here is derived from an EMBL/GenBank/DDBJ whole genome shotgun (WGS) entry which is preliminary data.</text>
</comment>
<proteinExistence type="predicted"/>
<gene>
    <name evidence="2" type="ORF">ACFO0N_06940</name>
</gene>
<dbReference type="InterPro" id="IPR050793">
    <property type="entry name" value="CMP-NeuNAc_synthase"/>
</dbReference>
<dbReference type="AlphaFoldDB" id="A0ABD5P9W3"/>
<dbReference type="SUPFAM" id="SSF53448">
    <property type="entry name" value="Nucleotide-diphospho-sugar transferases"/>
    <property type="match status" value="1"/>
</dbReference>
<organism evidence="2 3">
    <name type="scientific">Halobium salinum</name>
    <dbReference type="NCBI Taxonomy" id="1364940"/>
    <lineage>
        <taxon>Archaea</taxon>
        <taxon>Methanobacteriati</taxon>
        <taxon>Methanobacteriota</taxon>
        <taxon>Stenosarchaea group</taxon>
        <taxon>Halobacteria</taxon>
        <taxon>Halobacteriales</taxon>
        <taxon>Haloferacaceae</taxon>
        <taxon>Halobium</taxon>
    </lineage>
</organism>
<reference evidence="2 3" key="1">
    <citation type="journal article" date="2019" name="Int. J. Syst. Evol. Microbiol.">
        <title>The Global Catalogue of Microorganisms (GCM) 10K type strain sequencing project: providing services to taxonomists for standard genome sequencing and annotation.</title>
        <authorList>
            <consortium name="The Broad Institute Genomics Platform"/>
            <consortium name="The Broad Institute Genome Sequencing Center for Infectious Disease"/>
            <person name="Wu L."/>
            <person name="Ma J."/>
        </authorList>
    </citation>
    <scope>NUCLEOTIDE SEQUENCE [LARGE SCALE GENOMIC DNA]</scope>
    <source>
        <strain evidence="2 3">CGMCC 1.12553</strain>
    </source>
</reference>
<dbReference type="EMBL" id="JBHSDS010000003">
    <property type="protein sequence ID" value="MFC4357684.1"/>
    <property type="molecule type" value="Genomic_DNA"/>
</dbReference>
<dbReference type="PANTHER" id="PTHR21485:SF6">
    <property type="entry name" value="N-ACYLNEURAMINATE CYTIDYLYLTRANSFERASE-RELATED"/>
    <property type="match status" value="1"/>
</dbReference>
<feature type="region of interest" description="Disordered" evidence="1">
    <location>
        <begin position="1"/>
        <end position="26"/>
    </location>
</feature>
<name>A0ABD5P9W3_9EURY</name>
<dbReference type="RefSeq" id="WP_267622009.1">
    <property type="nucleotide sequence ID" value="NZ_JAODIW010000006.1"/>
</dbReference>
<keyword evidence="3" id="KW-1185">Reference proteome</keyword>
<protein>
    <submittedName>
        <fullName evidence="2">Cytidylyltransferase domain-containing protein</fullName>
    </submittedName>
</protein>
<dbReference type="CDD" id="cd02513">
    <property type="entry name" value="CMP-NeuAc_Synthase"/>
    <property type="match status" value="1"/>
</dbReference>
<dbReference type="InterPro" id="IPR003329">
    <property type="entry name" value="Cytidylyl_trans"/>
</dbReference>
<evidence type="ECO:0000256" key="1">
    <source>
        <dbReference type="SAM" id="MobiDB-lite"/>
    </source>
</evidence>
<feature type="compositionally biased region" description="Basic and acidic residues" evidence="1">
    <location>
        <begin position="11"/>
        <end position="26"/>
    </location>
</feature>
<dbReference type="Gene3D" id="3.90.550.10">
    <property type="entry name" value="Spore Coat Polysaccharide Biosynthesis Protein SpsA, Chain A"/>
    <property type="match status" value="1"/>
</dbReference>
<evidence type="ECO:0000313" key="2">
    <source>
        <dbReference type="EMBL" id="MFC4357684.1"/>
    </source>
</evidence>
<dbReference type="InterPro" id="IPR029044">
    <property type="entry name" value="Nucleotide-diphossugar_trans"/>
</dbReference>
<sequence length="257" mass="27988">MNEALDVDDATQARDEGARAESDDGTDERVVAVVPARGGSKSVPGKNLKHLGGKPLLAWSIEVAHAVDAVDRVLVSTDDEQIAAVAREYGAEVVERPVHLAEDNSLVIDALRHVRDWLVEDGDDATVVAMLEPTCPFRATEDVARCLDHVFVGRDSAATFVESEINPHRAWTLGGEVDRPTTFVEDADPWLPRQSLPETYRLNGGAYVFRLDALPDEGRSLLFGEYGAVVMPPERSVDIDTELDFALAETVLASQTE</sequence>
<accession>A0ABD5P9W3</accession>